<sequence>MLQRIGNQTDNILHFDEPITKEIPNDFLGRVKYYYDFYNLRSIAPFILLVLYSLLGATVFYWIEYDYEQELFRRETLVLESLRNETFYRLKSIMTDGISSERTKLYNSRDILVWYERQLGRMKSSSNLKWDMWGALYYVGTIFTTIGYGNIAPRTTGGQLLSIIYAMIGIPLVLAILNQFGKTLTRLASHLWLRNQIDLEEGTLPLRNDEYNHYQLDSANTNNKDENKDEDEIIESRTIPVWLAFLICIAWICLCAGLFCIWETQWSYFTSLYFFFISLSTIGLGDVVPDHPHMLILMFWLVIIGLSIVSMLLSVIQIKIEEWLYNLMIRMQKEYQRALECGDPIERKAILQKLMKKQPWLLRNMVPHLISENQAAQFNRQVENLEKSVRNTNNKNIQTEVPTSSKKSMEAQVDDDLDNSDTNGYCTAIELVDENLQTSAQTSPVVLNEGITLLKRTPEMLAEYRTQPFQLADDHADSISEVTSIPMDLTNFDQYELDRALIDRSQQFHISMDNCGIQTDNFSMNGCGVQTDIAQFQVEEIMLKLQELQNQAGYKPLVKDQSVDVSLEAFALECIKQQPEIVDSDICASAELFQRPALALIQREIQDNENSEQVTKYTQYDITPLIVDISICTDILENDMVERGTGTEGCILMSSSIETDPWMSQLQMPECSRAVQTQFNYYELLRHVSCSYYTVFLAILNFPNYLNYRSLSGRVPQVTQRSPCLDAKVFCDVQTQTMLELSDFLFDARNDQGVLKSSVSTMSLHGSELSLAPIVRKDLIIQTDDSYLKIARRLDQMRSNRTDSLHICVAKPLNSFNNSKKWKHDNNRLICDRPSERRGYIIDPPIRKRKSFKSSFDRRTSNMPPNRVTFSIVEEELKAEASALLLRRSDEAGPSSGSANQSRSDENSKAVRISLQGKKGKEHLAWKTSLTPSNIPWGKVSDYIKYHEMGIHSPGTPQGRRASNITIIDMRDK</sequence>
<dbReference type="GO" id="GO:0022841">
    <property type="term" value="F:potassium ion leak channel activity"/>
    <property type="evidence" value="ECO:0007669"/>
    <property type="project" value="TreeGrafter"/>
</dbReference>
<dbReference type="Proteomes" id="UP000038040">
    <property type="component" value="Unplaced"/>
</dbReference>
<evidence type="ECO:0000256" key="11">
    <source>
        <dbReference type="SAM" id="Phobius"/>
    </source>
</evidence>
<feature type="transmembrane region" description="Helical" evidence="11">
    <location>
        <begin position="130"/>
        <end position="151"/>
    </location>
</feature>
<feature type="transmembrane region" description="Helical" evidence="11">
    <location>
        <begin position="43"/>
        <end position="63"/>
    </location>
</feature>
<keyword evidence="6 11" id="KW-0472">Membrane</keyword>
<evidence type="ECO:0000256" key="2">
    <source>
        <dbReference type="ARBA" id="ARBA00022448"/>
    </source>
</evidence>
<dbReference type="OrthoDB" id="297496at2759"/>
<comment type="similarity">
    <text evidence="8">Belongs to the two pore domain potassium channel (TC 1.A.1.8) family.</text>
</comment>
<evidence type="ECO:0000256" key="4">
    <source>
        <dbReference type="ARBA" id="ARBA00022989"/>
    </source>
</evidence>
<feature type="domain" description="Potassium channel" evidence="12">
    <location>
        <begin position="247"/>
        <end position="321"/>
    </location>
</feature>
<feature type="region of interest" description="Disordered" evidence="10">
    <location>
        <begin position="400"/>
        <end position="419"/>
    </location>
</feature>
<dbReference type="InterPro" id="IPR003280">
    <property type="entry name" value="2pore_dom_K_chnl"/>
</dbReference>
<dbReference type="GO" id="GO:0015271">
    <property type="term" value="F:outward rectifier potassium channel activity"/>
    <property type="evidence" value="ECO:0007669"/>
    <property type="project" value="TreeGrafter"/>
</dbReference>
<feature type="transmembrane region" description="Helical" evidence="11">
    <location>
        <begin position="157"/>
        <end position="177"/>
    </location>
</feature>
<feature type="transmembrane region" description="Helical" evidence="11">
    <location>
        <begin position="268"/>
        <end position="288"/>
    </location>
</feature>
<dbReference type="GO" id="GO:0005886">
    <property type="term" value="C:plasma membrane"/>
    <property type="evidence" value="ECO:0007669"/>
    <property type="project" value="TreeGrafter"/>
</dbReference>
<feature type="domain" description="Potassium channel" evidence="12">
    <location>
        <begin position="128"/>
        <end position="185"/>
    </location>
</feature>
<evidence type="ECO:0000256" key="7">
    <source>
        <dbReference type="ARBA" id="ARBA00023303"/>
    </source>
</evidence>
<feature type="transmembrane region" description="Helical" evidence="11">
    <location>
        <begin position="295"/>
        <end position="316"/>
    </location>
</feature>
<feature type="coiled-coil region" evidence="9">
    <location>
        <begin position="368"/>
        <end position="395"/>
    </location>
</feature>
<keyword evidence="15" id="KW-1185">Reference proteome</keyword>
<name>A0A158Q2P4_DRAME</name>
<dbReference type="GO" id="GO:0030322">
    <property type="term" value="P:stabilization of membrane potential"/>
    <property type="evidence" value="ECO:0007669"/>
    <property type="project" value="TreeGrafter"/>
</dbReference>
<evidence type="ECO:0000256" key="1">
    <source>
        <dbReference type="ARBA" id="ARBA00004141"/>
    </source>
</evidence>
<evidence type="ECO:0000256" key="8">
    <source>
        <dbReference type="RuleBase" id="RU003857"/>
    </source>
</evidence>
<evidence type="ECO:0000313" key="16">
    <source>
        <dbReference type="WBParaSite" id="DME_0000057301-mRNA-1"/>
    </source>
</evidence>
<dbReference type="SUPFAM" id="SSF81324">
    <property type="entry name" value="Voltage-gated potassium channels"/>
    <property type="match status" value="2"/>
</dbReference>
<dbReference type="STRING" id="318479.A0A158Q2P4"/>
<dbReference type="AlphaFoldDB" id="A0A158Q2P4"/>
<dbReference type="PANTHER" id="PTHR11003:SF86">
    <property type="entry name" value="POTASSIUM CHANNEL DOMAIN-CONTAINING PROTEIN"/>
    <property type="match status" value="1"/>
</dbReference>
<evidence type="ECO:0000313" key="15">
    <source>
        <dbReference type="Proteomes" id="UP000274756"/>
    </source>
</evidence>
<evidence type="ECO:0000256" key="3">
    <source>
        <dbReference type="ARBA" id="ARBA00022692"/>
    </source>
</evidence>
<evidence type="ECO:0000313" key="14">
    <source>
        <dbReference type="Proteomes" id="UP000038040"/>
    </source>
</evidence>
<dbReference type="WBParaSite" id="DME_0000057301-mRNA-1">
    <property type="protein sequence ID" value="DME_0000057301-mRNA-1"/>
    <property type="gene ID" value="DME_0000057301"/>
</dbReference>
<reference evidence="16" key="1">
    <citation type="submission" date="2016-04" db="UniProtKB">
        <authorList>
            <consortium name="WormBaseParasite"/>
        </authorList>
    </citation>
    <scope>IDENTIFICATION</scope>
</reference>
<proteinExistence type="inferred from homology"/>
<dbReference type="InterPro" id="IPR013099">
    <property type="entry name" value="K_chnl_dom"/>
</dbReference>
<reference evidence="13 15" key="2">
    <citation type="submission" date="2018-11" db="EMBL/GenBank/DDBJ databases">
        <authorList>
            <consortium name="Pathogen Informatics"/>
        </authorList>
    </citation>
    <scope>NUCLEOTIDE SEQUENCE [LARGE SCALE GENOMIC DNA]</scope>
</reference>
<evidence type="ECO:0000313" key="13">
    <source>
        <dbReference type="EMBL" id="VDN54960.1"/>
    </source>
</evidence>
<keyword evidence="7 8" id="KW-0407">Ion channel</keyword>
<feature type="region of interest" description="Disordered" evidence="10">
    <location>
        <begin position="888"/>
        <end position="910"/>
    </location>
</feature>
<evidence type="ECO:0000256" key="6">
    <source>
        <dbReference type="ARBA" id="ARBA00023136"/>
    </source>
</evidence>
<evidence type="ECO:0000256" key="9">
    <source>
        <dbReference type="SAM" id="Coils"/>
    </source>
</evidence>
<gene>
    <name evidence="13" type="ORF">DME_LOCUS4933</name>
</gene>
<protein>
    <submittedName>
        <fullName evidence="16">Ion_trans_2 domain-containing protein</fullName>
    </submittedName>
</protein>
<organism evidence="14 16">
    <name type="scientific">Dracunculus medinensis</name>
    <name type="common">Guinea worm</name>
    <dbReference type="NCBI Taxonomy" id="318479"/>
    <lineage>
        <taxon>Eukaryota</taxon>
        <taxon>Metazoa</taxon>
        <taxon>Ecdysozoa</taxon>
        <taxon>Nematoda</taxon>
        <taxon>Chromadorea</taxon>
        <taxon>Rhabditida</taxon>
        <taxon>Spirurina</taxon>
        <taxon>Dracunculoidea</taxon>
        <taxon>Dracunculidae</taxon>
        <taxon>Dracunculus</taxon>
    </lineage>
</organism>
<keyword evidence="4 11" id="KW-1133">Transmembrane helix</keyword>
<keyword evidence="5 8" id="KW-0406">Ion transport</keyword>
<dbReference type="Gene3D" id="1.10.287.70">
    <property type="match status" value="1"/>
</dbReference>
<keyword evidence="2 8" id="KW-0813">Transport</keyword>
<dbReference type="Proteomes" id="UP000274756">
    <property type="component" value="Unassembled WGS sequence"/>
</dbReference>
<evidence type="ECO:0000259" key="12">
    <source>
        <dbReference type="Pfam" id="PF07885"/>
    </source>
</evidence>
<dbReference type="Pfam" id="PF07885">
    <property type="entry name" value="Ion_trans_2"/>
    <property type="match status" value="2"/>
</dbReference>
<keyword evidence="9" id="KW-0175">Coiled coil</keyword>
<keyword evidence="3 8" id="KW-0812">Transmembrane</keyword>
<dbReference type="PANTHER" id="PTHR11003">
    <property type="entry name" value="POTASSIUM CHANNEL, SUBFAMILY K"/>
    <property type="match status" value="1"/>
</dbReference>
<evidence type="ECO:0000256" key="5">
    <source>
        <dbReference type="ARBA" id="ARBA00023065"/>
    </source>
</evidence>
<feature type="transmembrane region" description="Helical" evidence="11">
    <location>
        <begin position="241"/>
        <end position="262"/>
    </location>
</feature>
<comment type="subcellular location">
    <subcellularLocation>
        <location evidence="1">Membrane</location>
        <topology evidence="1">Multi-pass membrane protein</topology>
    </subcellularLocation>
</comment>
<evidence type="ECO:0000256" key="10">
    <source>
        <dbReference type="SAM" id="MobiDB-lite"/>
    </source>
</evidence>
<accession>A0A158Q2P4</accession>
<dbReference type="PRINTS" id="PR01333">
    <property type="entry name" value="2POREKCHANEL"/>
</dbReference>
<dbReference type="EMBL" id="UYYG01001151">
    <property type="protein sequence ID" value="VDN54960.1"/>
    <property type="molecule type" value="Genomic_DNA"/>
</dbReference>